<feature type="transmembrane region" description="Helical" evidence="20">
    <location>
        <begin position="145"/>
        <end position="166"/>
    </location>
</feature>
<keyword evidence="5 20" id="KW-0813">Transport</keyword>
<dbReference type="AlphaFoldDB" id="A0A6B9M742"/>
<dbReference type="InterPro" id="IPR005798">
    <property type="entry name" value="Cyt_b/b6_C"/>
</dbReference>
<evidence type="ECO:0000256" key="9">
    <source>
        <dbReference type="ARBA" id="ARBA00022723"/>
    </source>
</evidence>
<gene>
    <name evidence="23" type="primary">CYTB</name>
</gene>
<evidence type="ECO:0000256" key="11">
    <source>
        <dbReference type="ARBA" id="ARBA00022982"/>
    </source>
</evidence>
<dbReference type="Pfam" id="PF00032">
    <property type="entry name" value="Cytochrom_B_C"/>
    <property type="match status" value="1"/>
</dbReference>
<feature type="domain" description="Cytochrome b/b6 C-terminal region profile" evidence="22">
    <location>
        <begin position="210"/>
        <end position="380"/>
    </location>
</feature>
<feature type="transmembrane region" description="Helical" evidence="20">
    <location>
        <begin position="77"/>
        <end position="98"/>
    </location>
</feature>
<comment type="cofactor">
    <cofactor evidence="19">
        <name>heme</name>
        <dbReference type="ChEBI" id="CHEBI:30413"/>
    </cofactor>
    <text evidence="19">Binds 2 heme groups non-covalently.</text>
</comment>
<evidence type="ECO:0000256" key="4">
    <source>
        <dbReference type="ARBA" id="ARBA00013531"/>
    </source>
</evidence>
<keyword evidence="16 20" id="KW-0472">Membrane</keyword>
<dbReference type="EMBL" id="MN845721">
    <property type="protein sequence ID" value="QHB77443.1"/>
    <property type="molecule type" value="Genomic_DNA"/>
</dbReference>
<keyword evidence="13 19" id="KW-0408">Iron</keyword>
<accession>A0A6B9M742</accession>
<dbReference type="PROSITE" id="PS51002">
    <property type="entry name" value="CYTB_NTER"/>
    <property type="match status" value="1"/>
</dbReference>
<organism evidence="23">
    <name type="scientific">Hylomyscus stella</name>
    <name type="common">Stella wood mouse</name>
    <dbReference type="NCBI Taxonomy" id="41265"/>
    <lineage>
        <taxon>Eukaryota</taxon>
        <taxon>Metazoa</taxon>
        <taxon>Chordata</taxon>
        <taxon>Craniata</taxon>
        <taxon>Vertebrata</taxon>
        <taxon>Euteleostomi</taxon>
        <taxon>Mammalia</taxon>
        <taxon>Eutheria</taxon>
        <taxon>Euarchontoglires</taxon>
        <taxon>Glires</taxon>
        <taxon>Rodentia</taxon>
        <taxon>Myomorpha</taxon>
        <taxon>Muroidea</taxon>
        <taxon>Muridae</taxon>
        <taxon>Murinae</taxon>
        <taxon>Hylomyscus</taxon>
    </lineage>
</organism>
<feature type="binding site" description="axial binding residue" evidence="19">
    <location>
        <position position="182"/>
    </location>
    <ligand>
        <name>heme b</name>
        <dbReference type="ChEBI" id="CHEBI:60344"/>
        <label>b562</label>
    </ligand>
    <ligandPart>
        <name>Fe</name>
        <dbReference type="ChEBI" id="CHEBI:18248"/>
    </ligandPart>
</feature>
<sequence length="380" mass="43021">MTNIRKTHPLFKIINHSFIDLPAPSNISSWWNFGSLLGICLMIQIITGLFLAMHYTSDTTTAFSSVTHICRDVNYGWLIRYLHANGASMFFICLFLHVGRGMYYGSYTFMETWNIGVVLLFAVMATAFMGYVLPWGQMSFWGATVITNLLSAIPYIGTTLVEWIWGGFSVDKATLTRFFAFHFILPFIITALVVVHLLFLHETGSNNPTGLNSDSDKIPFHPYYTIKDILGVILMVMFLMTLVLFFPDLLGDPDNYTPANPLNTPPHIKPEWYFLFAYAILRSIPNKLGGVLALILSILVLTLLPFLHTSKLRSLMFRPITQTLYWILVANLLVLTWIGGQPVEHPFIIIGQLASISYFSIILIFMPIAGIIEDSLLKWD</sequence>
<dbReference type="EMBL" id="MN845737">
    <property type="protein sequence ID" value="QHB77643.1"/>
    <property type="molecule type" value="Genomic_DNA"/>
</dbReference>
<evidence type="ECO:0000256" key="16">
    <source>
        <dbReference type="ARBA" id="ARBA00023136"/>
    </source>
</evidence>
<protein>
    <recommendedName>
        <fullName evidence="4 20">Cytochrome b</fullName>
    </recommendedName>
</protein>
<dbReference type="InterPro" id="IPR016174">
    <property type="entry name" value="Di-haem_cyt_TM"/>
</dbReference>
<keyword evidence="12 20" id="KW-1133">Transmembrane helix</keyword>
<proteinExistence type="inferred from homology"/>
<evidence type="ECO:0000256" key="13">
    <source>
        <dbReference type="ARBA" id="ARBA00023004"/>
    </source>
</evidence>
<dbReference type="EMBL" id="MN845727">
    <property type="protein sequence ID" value="QHB77521.1"/>
    <property type="molecule type" value="Genomic_DNA"/>
</dbReference>
<keyword evidence="8 20" id="KW-0812">Transmembrane</keyword>
<comment type="subunit">
    <text evidence="3">The cytochrome bc1 complex contains 11 subunits: 3 respiratory subunits (MT-CYB, CYC1 and UQCRFS1), 2 core proteins (UQCRC1 and UQCRC2) and 6 low-molecular weight proteins (UQCRH/QCR6, UQCRB/QCR7, UQCRQ/QCR8, UQCR10/QCR9, UQCR11/QCR10 and a cleavage product of UQCRFS1). This cytochrome bc1 complex then forms a dimer.</text>
</comment>
<dbReference type="GO" id="GO:0006122">
    <property type="term" value="P:mitochondrial electron transport, ubiquinol to cytochrome c"/>
    <property type="evidence" value="ECO:0007669"/>
    <property type="project" value="TreeGrafter"/>
</dbReference>
<dbReference type="CDD" id="cd00290">
    <property type="entry name" value="cytochrome_b_C"/>
    <property type="match status" value="1"/>
</dbReference>
<evidence type="ECO:0000256" key="3">
    <source>
        <dbReference type="ARBA" id="ARBA00011088"/>
    </source>
</evidence>
<evidence type="ECO:0000256" key="15">
    <source>
        <dbReference type="ARBA" id="ARBA00023128"/>
    </source>
</evidence>
<dbReference type="GO" id="GO:0045275">
    <property type="term" value="C:respiratory chain complex III"/>
    <property type="evidence" value="ECO:0007669"/>
    <property type="project" value="InterPro"/>
</dbReference>
<dbReference type="EMBL" id="MN845733">
    <property type="protein sequence ID" value="QHB77592.1"/>
    <property type="molecule type" value="Genomic_DNA"/>
</dbReference>
<feature type="transmembrane region" description="Helical" evidence="20">
    <location>
        <begin position="319"/>
        <end position="340"/>
    </location>
</feature>
<feature type="binding site" description="axial binding residue" evidence="19">
    <location>
        <position position="83"/>
    </location>
    <ligand>
        <name>heme b</name>
        <dbReference type="ChEBI" id="CHEBI:60344"/>
        <label>b562</label>
    </ligand>
    <ligandPart>
        <name>Fe</name>
        <dbReference type="ChEBI" id="CHEBI:18248"/>
    </ligandPart>
</feature>
<feature type="transmembrane region" description="Helical" evidence="20">
    <location>
        <begin position="30"/>
        <end position="56"/>
    </location>
</feature>
<dbReference type="PIRSF" id="PIRSF038885">
    <property type="entry name" value="COB"/>
    <property type="match status" value="1"/>
</dbReference>
<feature type="domain" description="Cytochrome b/b6 N-terminal region profile" evidence="21">
    <location>
        <begin position="1"/>
        <end position="209"/>
    </location>
</feature>
<dbReference type="EMBL" id="MN845729">
    <property type="protein sequence ID" value="QHB77547.1"/>
    <property type="molecule type" value="Genomic_DNA"/>
</dbReference>
<feature type="binding site" description="axial binding residue" evidence="19">
    <location>
        <position position="196"/>
    </location>
    <ligand>
        <name>heme b</name>
        <dbReference type="ChEBI" id="CHEBI:60344"/>
        <label>b566</label>
    </ligand>
    <ligandPart>
        <name>Fe</name>
        <dbReference type="ChEBI" id="CHEBI:18248"/>
    </ligandPart>
</feature>
<comment type="similarity">
    <text evidence="17 20">Belongs to the cytochrome b family.</text>
</comment>
<dbReference type="InterPro" id="IPR036150">
    <property type="entry name" value="Cyt_b/b6_C_sf"/>
</dbReference>
<evidence type="ECO:0000259" key="21">
    <source>
        <dbReference type="PROSITE" id="PS51002"/>
    </source>
</evidence>
<geneLocation type="mitochondrion" evidence="23"/>
<dbReference type="GO" id="GO:0016491">
    <property type="term" value="F:oxidoreductase activity"/>
    <property type="evidence" value="ECO:0007669"/>
    <property type="project" value="UniProtKB-UniRule"/>
</dbReference>
<evidence type="ECO:0000256" key="19">
    <source>
        <dbReference type="PIRSR" id="PIRSR038885-2"/>
    </source>
</evidence>
<evidence type="ECO:0000256" key="7">
    <source>
        <dbReference type="ARBA" id="ARBA00022660"/>
    </source>
</evidence>
<dbReference type="PROSITE" id="PS51003">
    <property type="entry name" value="CYTB_CTER"/>
    <property type="match status" value="1"/>
</dbReference>
<dbReference type="SUPFAM" id="SSF81648">
    <property type="entry name" value="a domain/subunit of cytochrome bc1 complex (Ubiquinol-cytochrome c reductase)"/>
    <property type="match status" value="1"/>
</dbReference>
<dbReference type="GO" id="GO:0005743">
    <property type="term" value="C:mitochondrial inner membrane"/>
    <property type="evidence" value="ECO:0007669"/>
    <property type="project" value="UniProtKB-SubCell"/>
</dbReference>
<feature type="transmembrane region" description="Helical" evidence="20">
    <location>
        <begin position="288"/>
        <end position="307"/>
    </location>
</feature>
<dbReference type="FunFam" id="1.20.810.10:FF:000002">
    <property type="entry name" value="Cytochrome b"/>
    <property type="match status" value="1"/>
</dbReference>
<feature type="transmembrane region" description="Helical" evidence="20">
    <location>
        <begin position="346"/>
        <end position="372"/>
    </location>
</feature>
<keyword evidence="6 19" id="KW-0349">Heme</keyword>
<reference evidence="23" key="1">
    <citation type="submission" date="2019-12" db="EMBL/GenBank/DDBJ databases">
        <authorList>
            <person name="Nicolas V."/>
            <person name="Fabre P.-H."/>
            <person name="Bryja J."/>
            <person name="Denys C."/>
            <person name="Verheyen E."/>
            <person name="Missoup A.-D."/>
            <person name="Ayodeji O."/>
            <person name="Pionus K."/>
            <person name="Akaibe D."/>
            <person name="Marc C."/>
            <person name="Julian K.P."/>
            <person name="Terrence D."/>
        </authorList>
    </citation>
    <scope>NUCLEOTIDE SEQUENCE</scope>
</reference>
<comment type="function">
    <text evidence="1 20">Component of the ubiquinol-cytochrome c reductase complex (complex III or cytochrome b-c1 complex) that is part of the mitochondrial respiratory chain. The b-c1 complex mediates electron transfer from ubiquinol to cytochrome c. Contributes to the generation of a proton gradient across the mitochondrial membrane that is then used for ATP synthesis.</text>
</comment>
<evidence type="ECO:0000256" key="12">
    <source>
        <dbReference type="ARBA" id="ARBA00022989"/>
    </source>
</evidence>
<feature type="transmembrane region" description="Helical" evidence="20">
    <location>
        <begin position="113"/>
        <end position="133"/>
    </location>
</feature>
<dbReference type="EMBL" id="MN845728">
    <property type="protein sequence ID" value="QHB77534.1"/>
    <property type="molecule type" value="Genomic_DNA"/>
</dbReference>
<feature type="binding site" evidence="18">
    <location>
        <position position="201"/>
    </location>
    <ligand>
        <name>a ubiquinone</name>
        <dbReference type="ChEBI" id="CHEBI:16389"/>
    </ligand>
</feature>
<evidence type="ECO:0000256" key="2">
    <source>
        <dbReference type="ARBA" id="ARBA00004448"/>
    </source>
</evidence>
<dbReference type="InterPro" id="IPR048260">
    <property type="entry name" value="Cytochrome_b_C_euk/bac"/>
</dbReference>
<keyword evidence="7 20" id="KW-0679">Respiratory chain</keyword>
<feature type="transmembrane region" description="Helical" evidence="20">
    <location>
        <begin position="229"/>
        <end position="246"/>
    </location>
</feature>
<feature type="transmembrane region" description="Helical" evidence="20">
    <location>
        <begin position="178"/>
        <end position="200"/>
    </location>
</feature>
<evidence type="ECO:0000313" key="23">
    <source>
        <dbReference type="EMBL" id="QHB77508.1"/>
    </source>
</evidence>
<evidence type="ECO:0000256" key="5">
    <source>
        <dbReference type="ARBA" id="ARBA00022448"/>
    </source>
</evidence>
<evidence type="ECO:0000256" key="6">
    <source>
        <dbReference type="ARBA" id="ARBA00022617"/>
    </source>
</evidence>
<evidence type="ECO:0000256" key="20">
    <source>
        <dbReference type="RuleBase" id="RU362117"/>
    </source>
</evidence>
<evidence type="ECO:0000256" key="17">
    <source>
        <dbReference type="ARBA" id="ARBA00061233"/>
    </source>
</evidence>
<dbReference type="CDD" id="cd00284">
    <property type="entry name" value="Cytochrome_b_N"/>
    <property type="match status" value="1"/>
</dbReference>
<comment type="cofactor">
    <cofactor evidence="20">
        <name>heme b</name>
        <dbReference type="ChEBI" id="CHEBI:60344"/>
    </cofactor>
    <text evidence="20">Binds 2 heme groups non-covalently.</text>
</comment>
<reference evidence="23" key="2">
    <citation type="journal article" date="2020" name="Mol. Phylogenet. Evol.">
        <title>The phylogeny of the African wood mice (Muridae, Hylomyscus) based on complete mitochondrial genomes and five nuclear genes reveals their evolutionary history and undescribed diversity.</title>
        <authorList>
            <person name="Nicolas V."/>
            <person name="Fabre P.H."/>
            <person name="Bryja J."/>
            <person name="Denys C."/>
            <person name="Verheyen E."/>
            <person name="Missoup A.D."/>
            <person name="Olayemi A."/>
            <person name="Katuala P."/>
            <person name="Dudu A."/>
            <person name="Colyn M."/>
            <person name="Kerbis Peterhans J."/>
            <person name="Demos T."/>
        </authorList>
    </citation>
    <scope>NUCLEOTIDE SEQUENCE</scope>
</reference>
<keyword evidence="14" id="KW-0830">Ubiquinone</keyword>
<evidence type="ECO:0000256" key="10">
    <source>
        <dbReference type="ARBA" id="ARBA00022792"/>
    </source>
</evidence>
<keyword evidence="15 20" id="KW-0496">Mitochondrion</keyword>
<name>A0A6B9M742_HYLST</name>
<dbReference type="Pfam" id="PF00033">
    <property type="entry name" value="Cytochrome_B"/>
    <property type="match status" value="1"/>
</dbReference>
<dbReference type="EMBL" id="MN845724">
    <property type="protein sequence ID" value="QHB77482.1"/>
    <property type="molecule type" value="Genomic_DNA"/>
</dbReference>
<evidence type="ECO:0000256" key="8">
    <source>
        <dbReference type="ARBA" id="ARBA00022692"/>
    </source>
</evidence>
<dbReference type="SUPFAM" id="SSF81342">
    <property type="entry name" value="Transmembrane di-heme cytochromes"/>
    <property type="match status" value="1"/>
</dbReference>
<keyword evidence="9 19" id="KW-0479">Metal-binding</keyword>
<dbReference type="InterPro" id="IPR005797">
    <property type="entry name" value="Cyt_b/b6_N"/>
</dbReference>
<dbReference type="InterPro" id="IPR027387">
    <property type="entry name" value="Cytb/b6-like_sf"/>
</dbReference>
<evidence type="ECO:0000259" key="22">
    <source>
        <dbReference type="PROSITE" id="PS51003"/>
    </source>
</evidence>
<feature type="binding site" description="axial binding residue" evidence="19">
    <location>
        <position position="97"/>
    </location>
    <ligand>
        <name>heme b</name>
        <dbReference type="ChEBI" id="CHEBI:60344"/>
        <label>b566</label>
    </ligand>
    <ligandPart>
        <name>Fe</name>
        <dbReference type="ChEBI" id="CHEBI:18248"/>
    </ligandPart>
</feature>
<dbReference type="InterPro" id="IPR030689">
    <property type="entry name" value="Cytochrome_b"/>
</dbReference>
<dbReference type="PANTHER" id="PTHR19271">
    <property type="entry name" value="CYTOCHROME B"/>
    <property type="match status" value="1"/>
</dbReference>
<comment type="subcellular location">
    <subcellularLocation>
        <location evidence="2">Mitochondrion inner membrane</location>
        <topology evidence="2">Multi-pass membrane protein</topology>
    </subcellularLocation>
</comment>
<keyword evidence="10" id="KW-0999">Mitochondrion inner membrane</keyword>
<evidence type="ECO:0000256" key="1">
    <source>
        <dbReference type="ARBA" id="ARBA00002566"/>
    </source>
</evidence>
<dbReference type="InterPro" id="IPR048259">
    <property type="entry name" value="Cytochrome_b_N_euk/bac"/>
</dbReference>
<evidence type="ECO:0000256" key="14">
    <source>
        <dbReference type="ARBA" id="ARBA00023075"/>
    </source>
</evidence>
<dbReference type="PANTHER" id="PTHR19271:SF16">
    <property type="entry name" value="CYTOCHROME B"/>
    <property type="match status" value="1"/>
</dbReference>
<dbReference type="EMBL" id="MN845736">
    <property type="protein sequence ID" value="QHB77631.1"/>
    <property type="molecule type" value="Genomic_DNA"/>
</dbReference>
<dbReference type="GO" id="GO:0008121">
    <property type="term" value="F:quinol-cytochrome-c reductase activity"/>
    <property type="evidence" value="ECO:0007669"/>
    <property type="project" value="InterPro"/>
</dbReference>
<evidence type="ECO:0000256" key="18">
    <source>
        <dbReference type="PIRSR" id="PIRSR038885-1"/>
    </source>
</evidence>
<dbReference type="EMBL" id="MN845726">
    <property type="protein sequence ID" value="QHB77508.1"/>
    <property type="molecule type" value="Genomic_DNA"/>
</dbReference>
<keyword evidence="11 20" id="KW-0249">Electron transport</keyword>
<dbReference type="GO" id="GO:0046872">
    <property type="term" value="F:metal ion binding"/>
    <property type="evidence" value="ECO:0007669"/>
    <property type="project" value="UniProtKB-UniRule"/>
</dbReference>
<dbReference type="Gene3D" id="1.20.810.10">
    <property type="entry name" value="Cytochrome Bc1 Complex, Chain C"/>
    <property type="match status" value="1"/>
</dbReference>